<feature type="non-terminal residue" evidence="1">
    <location>
        <position position="119"/>
    </location>
</feature>
<evidence type="ECO:0000313" key="1">
    <source>
        <dbReference type="EMBL" id="SBP66125.1"/>
    </source>
</evidence>
<reference evidence="1" key="2">
    <citation type="submission" date="2016-06" db="EMBL/GenBank/DDBJ databases">
        <title>The genome of a short-lived fish provides insights into sex chromosome evolution and the genetic control of aging.</title>
        <authorList>
            <person name="Reichwald K."/>
            <person name="Felder M."/>
            <person name="Petzold A."/>
            <person name="Koch P."/>
            <person name="Groth M."/>
            <person name="Platzer M."/>
        </authorList>
    </citation>
    <scope>NUCLEOTIDE SEQUENCE</scope>
    <source>
        <tissue evidence="1">Brain</tissue>
    </source>
</reference>
<sequence>GLRIQGKDLLSLEAYRKVHCQYQKMQPDIMVAIDLARGKSPLYQLYLDGKEDILTDDLPDLDIRPAFLFLPYIFEKLDLVVIPGEVHPKTPVQLFSDSMKTGNQFSPEELQTMWNWMAA</sequence>
<name>A0A1A8BI12_NOTKA</name>
<dbReference type="EMBL" id="HADZ01002184">
    <property type="protein sequence ID" value="SBP66125.1"/>
    <property type="molecule type" value="Transcribed_RNA"/>
</dbReference>
<gene>
    <name evidence="1" type="primary">Nfu_g_1_000179</name>
</gene>
<organism evidence="1">
    <name type="scientific">Nothobranchius kadleci</name>
    <name type="common">African annual killifish</name>
    <dbReference type="NCBI Taxonomy" id="1051664"/>
    <lineage>
        <taxon>Eukaryota</taxon>
        <taxon>Metazoa</taxon>
        <taxon>Chordata</taxon>
        <taxon>Craniata</taxon>
        <taxon>Vertebrata</taxon>
        <taxon>Euteleostomi</taxon>
        <taxon>Actinopterygii</taxon>
        <taxon>Neopterygii</taxon>
        <taxon>Teleostei</taxon>
        <taxon>Neoteleostei</taxon>
        <taxon>Acanthomorphata</taxon>
        <taxon>Ovalentaria</taxon>
        <taxon>Atherinomorphae</taxon>
        <taxon>Cyprinodontiformes</taxon>
        <taxon>Nothobranchiidae</taxon>
        <taxon>Nothobranchius</taxon>
    </lineage>
</organism>
<accession>A0A1A8BI12</accession>
<protein>
    <submittedName>
        <fullName evidence="1">Uncharacterized protein</fullName>
    </submittedName>
</protein>
<feature type="non-terminal residue" evidence="1">
    <location>
        <position position="1"/>
    </location>
</feature>
<reference evidence="1" key="1">
    <citation type="submission" date="2016-05" db="EMBL/GenBank/DDBJ databases">
        <authorList>
            <person name="Lavstsen T."/>
            <person name="Jespersen J.S."/>
        </authorList>
    </citation>
    <scope>NUCLEOTIDE SEQUENCE</scope>
    <source>
        <tissue evidence="1">Brain</tissue>
    </source>
</reference>
<proteinExistence type="predicted"/>
<dbReference type="AlphaFoldDB" id="A0A1A8BI12"/>